<keyword evidence="5 14" id="KW-0418">Kinase</keyword>
<dbReference type="FunFam" id="1.10.1070.11:FF:000001">
    <property type="entry name" value="Phosphatidylinositol 4,5-bisphosphate 3-kinase catalytic subunit"/>
    <property type="match status" value="1"/>
</dbReference>
<keyword evidence="6" id="KW-0067">ATP-binding</keyword>
<organism evidence="14">
    <name type="scientific">Albugo laibachii Nc14</name>
    <dbReference type="NCBI Taxonomy" id="890382"/>
    <lineage>
        <taxon>Eukaryota</taxon>
        <taxon>Sar</taxon>
        <taxon>Stramenopiles</taxon>
        <taxon>Oomycota</taxon>
        <taxon>Peronosporomycetes</taxon>
        <taxon>Albuginales</taxon>
        <taxon>Albuginaceae</taxon>
        <taxon>Albugo</taxon>
    </lineage>
</organism>
<evidence type="ECO:0000313" key="14">
    <source>
        <dbReference type="EMBL" id="CCA26890.1"/>
    </source>
</evidence>
<dbReference type="Pfam" id="PF00792">
    <property type="entry name" value="PI3K_C2"/>
    <property type="match status" value="1"/>
</dbReference>
<dbReference type="InterPro" id="IPR018936">
    <property type="entry name" value="PI3/4_kinase_CS"/>
</dbReference>
<dbReference type="InterPro" id="IPR001849">
    <property type="entry name" value="PH_domain"/>
</dbReference>
<evidence type="ECO:0000256" key="1">
    <source>
        <dbReference type="ARBA" id="ARBA00001498"/>
    </source>
</evidence>
<dbReference type="PANTHER" id="PTHR10048">
    <property type="entry name" value="PHOSPHATIDYLINOSITOL KINASE"/>
    <property type="match status" value="1"/>
</dbReference>
<dbReference type="Gene3D" id="1.10.1070.11">
    <property type="entry name" value="Phosphatidylinositol 3-/4-kinase, catalytic domain"/>
    <property type="match status" value="1"/>
</dbReference>
<dbReference type="SUPFAM" id="SSF54236">
    <property type="entry name" value="Ubiquitin-like"/>
    <property type="match status" value="1"/>
</dbReference>
<dbReference type="EC" id="2.7.1.137" evidence="2"/>
<dbReference type="PROSITE" id="PS51547">
    <property type="entry name" value="C2_PI3K"/>
    <property type="match status" value="1"/>
</dbReference>
<evidence type="ECO:0000256" key="6">
    <source>
        <dbReference type="ARBA" id="ARBA00022840"/>
    </source>
</evidence>
<dbReference type="Gene3D" id="2.60.40.150">
    <property type="entry name" value="C2 domain"/>
    <property type="match status" value="1"/>
</dbReference>
<dbReference type="InterPro" id="IPR011009">
    <property type="entry name" value="Kinase-like_dom_sf"/>
</dbReference>
<dbReference type="EMBL" id="FR824471">
    <property type="protein sequence ID" value="CCA26890.1"/>
    <property type="molecule type" value="Genomic_DNA"/>
</dbReference>
<feature type="domain" description="PI3K-RBD" evidence="12">
    <location>
        <begin position="400"/>
        <end position="498"/>
    </location>
</feature>
<gene>
    <name evidence="14" type="primary">AlNc14C428G11569</name>
    <name evidence="14" type="ORF">ALNC14_130340</name>
</gene>
<dbReference type="InterPro" id="IPR000341">
    <property type="entry name" value="PI3K_Ras-bd_dom"/>
</dbReference>
<dbReference type="FunFam" id="2.30.29.30:FF:000470">
    <property type="entry name" value="Phosphatidylinositol 3-kinase 2"/>
    <property type="match status" value="1"/>
</dbReference>
<dbReference type="PANTHER" id="PTHR10048:SF14">
    <property type="entry name" value="LD28067P"/>
    <property type="match status" value="1"/>
</dbReference>
<dbReference type="Pfam" id="PF00454">
    <property type="entry name" value="PI3_PI4_kinase"/>
    <property type="match status" value="1"/>
</dbReference>
<dbReference type="GO" id="GO:0032060">
    <property type="term" value="P:bleb assembly"/>
    <property type="evidence" value="ECO:0007669"/>
    <property type="project" value="UniProtKB-ARBA"/>
</dbReference>
<dbReference type="InterPro" id="IPR016024">
    <property type="entry name" value="ARM-type_fold"/>
</dbReference>
<accession>F0WZH0</accession>
<dbReference type="Pfam" id="PF00169">
    <property type="entry name" value="PH"/>
    <property type="match status" value="2"/>
</dbReference>
<dbReference type="Gene3D" id="3.10.20.90">
    <property type="entry name" value="Phosphatidylinositol 3-kinase Catalytic Subunit, Chain A, domain 1"/>
    <property type="match status" value="1"/>
</dbReference>
<dbReference type="PROSITE" id="PS51546">
    <property type="entry name" value="PI3K_RBD"/>
    <property type="match status" value="1"/>
</dbReference>
<dbReference type="FunFam" id="3.30.1010.10:FF:000008">
    <property type="entry name" value="Phosphatidylinositol 4,5-bisphosphate 3-kinase catalytic subunit gamma"/>
    <property type="match status" value="1"/>
</dbReference>
<evidence type="ECO:0000259" key="9">
    <source>
        <dbReference type="PROSITE" id="PS50003"/>
    </source>
</evidence>
<feature type="domain" description="PH" evidence="9">
    <location>
        <begin position="791"/>
        <end position="904"/>
    </location>
</feature>
<feature type="domain" description="PI3K/PI4K catalytic" evidence="10">
    <location>
        <begin position="1239"/>
        <end position="1515"/>
    </location>
</feature>
<evidence type="ECO:0000256" key="8">
    <source>
        <dbReference type="SAM" id="MobiDB-lite"/>
    </source>
</evidence>
<dbReference type="SUPFAM" id="SSF48371">
    <property type="entry name" value="ARM repeat"/>
    <property type="match status" value="1"/>
</dbReference>
<dbReference type="SUPFAM" id="SSF49562">
    <property type="entry name" value="C2 domain (Calcium/lipid-binding domain, CaLB)"/>
    <property type="match status" value="1"/>
</dbReference>
<evidence type="ECO:0000256" key="7">
    <source>
        <dbReference type="PROSITE-ProRule" id="PRU00880"/>
    </source>
</evidence>
<dbReference type="InterPro" id="IPR035448">
    <property type="entry name" value="PI3Kc"/>
</dbReference>
<dbReference type="CDD" id="cd00821">
    <property type="entry name" value="PH"/>
    <property type="match status" value="1"/>
</dbReference>
<dbReference type="SMART" id="SM00145">
    <property type="entry name" value="PI3Ka"/>
    <property type="match status" value="1"/>
</dbReference>
<dbReference type="PROSITE" id="PS50290">
    <property type="entry name" value="PI3_4_KINASE_3"/>
    <property type="match status" value="1"/>
</dbReference>
<reference evidence="14" key="1">
    <citation type="journal article" date="2011" name="PLoS Biol.">
        <title>Gene gain and loss during evolution of obligate parasitism in the white rust pathogen of Arabidopsis thaliana.</title>
        <authorList>
            <person name="Kemen E."/>
            <person name="Gardiner A."/>
            <person name="Schultz-Larsen T."/>
            <person name="Kemen A.C."/>
            <person name="Balmuth A.L."/>
            <person name="Robert-Seilaniantz A."/>
            <person name="Bailey K."/>
            <person name="Holub E."/>
            <person name="Studholme D.J."/>
            <person name="Maclean D."/>
            <person name="Jones J.D."/>
        </authorList>
    </citation>
    <scope>NUCLEOTIDE SEQUENCE</scope>
</reference>
<dbReference type="SUPFAM" id="SSF56112">
    <property type="entry name" value="Protein kinase-like (PK-like)"/>
    <property type="match status" value="1"/>
</dbReference>
<evidence type="ECO:0000256" key="3">
    <source>
        <dbReference type="ARBA" id="ARBA00022679"/>
    </source>
</evidence>
<dbReference type="GO" id="GO:0005886">
    <property type="term" value="C:plasma membrane"/>
    <property type="evidence" value="ECO:0007669"/>
    <property type="project" value="TreeGrafter"/>
</dbReference>
<feature type="compositionally biased region" description="Polar residues" evidence="8">
    <location>
        <begin position="77"/>
        <end position="88"/>
    </location>
</feature>
<dbReference type="SUPFAM" id="SSF50729">
    <property type="entry name" value="PH domain-like"/>
    <property type="match status" value="2"/>
</dbReference>
<reference evidence="14" key="2">
    <citation type="submission" date="2011-02" db="EMBL/GenBank/DDBJ databases">
        <authorList>
            <person name="MacLean D."/>
        </authorList>
    </citation>
    <scope>NUCLEOTIDE SEQUENCE</scope>
</reference>
<feature type="domain" description="PH" evidence="9">
    <location>
        <begin position="292"/>
        <end position="395"/>
    </location>
</feature>
<dbReference type="HOGENOM" id="CLU_261661_0_0_1"/>
<feature type="region of interest" description="Disordered" evidence="8">
    <location>
        <begin position="77"/>
        <end position="97"/>
    </location>
</feature>
<dbReference type="Gene3D" id="1.25.40.70">
    <property type="entry name" value="Phosphatidylinositol 3-kinase, accessory domain (PIK)"/>
    <property type="match status" value="1"/>
</dbReference>
<dbReference type="InterPro" id="IPR035892">
    <property type="entry name" value="C2_domain_sf"/>
</dbReference>
<evidence type="ECO:0000256" key="2">
    <source>
        <dbReference type="ARBA" id="ARBA00012073"/>
    </source>
</evidence>
<evidence type="ECO:0000259" key="13">
    <source>
        <dbReference type="PROSITE" id="PS51547"/>
    </source>
</evidence>
<dbReference type="InterPro" id="IPR042236">
    <property type="entry name" value="PI3K_accessory_sf"/>
</dbReference>
<dbReference type="Gene3D" id="2.30.29.30">
    <property type="entry name" value="Pleckstrin-homology domain (PH domain)/Phosphotyrosine-binding domain (PTB)"/>
    <property type="match status" value="2"/>
</dbReference>
<evidence type="ECO:0000256" key="5">
    <source>
        <dbReference type="ARBA" id="ARBA00022777"/>
    </source>
</evidence>
<dbReference type="GO" id="GO:0035005">
    <property type="term" value="F:1-phosphatidylinositol-4-phosphate 3-kinase activity"/>
    <property type="evidence" value="ECO:0007669"/>
    <property type="project" value="TreeGrafter"/>
</dbReference>
<dbReference type="FunFam" id="2.30.29.30:FF:000286">
    <property type="entry name" value="PH-protein kinase domain containing protein"/>
    <property type="match status" value="1"/>
</dbReference>
<dbReference type="Pfam" id="PF00613">
    <property type="entry name" value="PI3Ka"/>
    <property type="match status" value="1"/>
</dbReference>
<dbReference type="Pfam" id="PF00794">
    <property type="entry name" value="PI3K_rbd"/>
    <property type="match status" value="1"/>
</dbReference>
<dbReference type="InterPro" id="IPR029071">
    <property type="entry name" value="Ubiquitin-like_domsf"/>
</dbReference>
<keyword evidence="3" id="KW-0808">Transferase</keyword>
<dbReference type="GO" id="GO:0005524">
    <property type="term" value="F:ATP binding"/>
    <property type="evidence" value="ECO:0007669"/>
    <property type="project" value="UniProtKB-KW"/>
</dbReference>
<dbReference type="SMART" id="SM00146">
    <property type="entry name" value="PI3Kc"/>
    <property type="match status" value="1"/>
</dbReference>
<comment type="catalytic activity">
    <reaction evidence="1">
        <text>a 1,2-diacyl-sn-glycero-3-phospho-(1D-myo-inositol) + ATP = a 1,2-diacyl-sn-glycero-3-phospho-(1D-myo-inositol-3-phosphate) + ADP + H(+)</text>
        <dbReference type="Rhea" id="RHEA:12709"/>
        <dbReference type="ChEBI" id="CHEBI:15378"/>
        <dbReference type="ChEBI" id="CHEBI:30616"/>
        <dbReference type="ChEBI" id="CHEBI:57880"/>
        <dbReference type="ChEBI" id="CHEBI:58088"/>
        <dbReference type="ChEBI" id="CHEBI:456216"/>
        <dbReference type="EC" id="2.7.1.137"/>
    </reaction>
</comment>
<dbReference type="SMART" id="SM00233">
    <property type="entry name" value="PH"/>
    <property type="match status" value="2"/>
</dbReference>
<keyword evidence="4" id="KW-0547">Nucleotide-binding</keyword>
<evidence type="ECO:0000259" key="12">
    <source>
        <dbReference type="PROSITE" id="PS51546"/>
    </source>
</evidence>
<dbReference type="InterPro" id="IPR036940">
    <property type="entry name" value="PI3/4_kinase_cat_sf"/>
</dbReference>
<dbReference type="GO" id="GO:0016477">
    <property type="term" value="P:cell migration"/>
    <property type="evidence" value="ECO:0007669"/>
    <property type="project" value="TreeGrafter"/>
</dbReference>
<dbReference type="GO" id="GO:0050920">
    <property type="term" value="P:regulation of chemotaxis"/>
    <property type="evidence" value="ECO:0007669"/>
    <property type="project" value="UniProtKB-ARBA"/>
</dbReference>
<feature type="compositionally biased region" description="Basic and acidic residues" evidence="8">
    <location>
        <begin position="1"/>
        <end position="20"/>
    </location>
</feature>
<feature type="domain" description="C2 PI3K-type" evidence="13">
    <location>
        <begin position="576"/>
        <end position="761"/>
    </location>
</feature>
<dbReference type="GO" id="GO:0005942">
    <property type="term" value="C:phosphatidylinositol 3-kinase complex"/>
    <property type="evidence" value="ECO:0007669"/>
    <property type="project" value="TreeGrafter"/>
</dbReference>
<feature type="region of interest" description="Disordered" evidence="8">
    <location>
        <begin position="1"/>
        <end position="42"/>
    </location>
</feature>
<dbReference type="GO" id="GO:0048015">
    <property type="term" value="P:phosphatidylinositol-mediated signaling"/>
    <property type="evidence" value="ECO:0007669"/>
    <property type="project" value="TreeGrafter"/>
</dbReference>
<comment type="similarity">
    <text evidence="7">Belongs to the PI3/PI4-kinase family.</text>
</comment>
<proteinExistence type="inferred from homology"/>
<feature type="domain" description="PIK helical" evidence="11">
    <location>
        <begin position="988"/>
        <end position="1166"/>
    </location>
</feature>
<name>F0WZH0_9STRA</name>
<evidence type="ECO:0000256" key="4">
    <source>
        <dbReference type="ARBA" id="ARBA00022741"/>
    </source>
</evidence>
<evidence type="ECO:0000259" key="10">
    <source>
        <dbReference type="PROSITE" id="PS50290"/>
    </source>
</evidence>
<dbReference type="InterPro" id="IPR011993">
    <property type="entry name" value="PH-like_dom_sf"/>
</dbReference>
<protein>
    <recommendedName>
        <fullName evidence="2">phosphatidylinositol 3-kinase</fullName>
        <ecNumber evidence="2">2.7.1.137</ecNumber>
    </recommendedName>
</protein>
<dbReference type="GO" id="GO:0043491">
    <property type="term" value="P:phosphatidylinositol 3-kinase/protein kinase B signal transduction"/>
    <property type="evidence" value="ECO:0007669"/>
    <property type="project" value="TreeGrafter"/>
</dbReference>
<dbReference type="GO" id="GO:0005737">
    <property type="term" value="C:cytoplasm"/>
    <property type="evidence" value="ECO:0007669"/>
    <property type="project" value="TreeGrafter"/>
</dbReference>
<dbReference type="InterPro" id="IPR000403">
    <property type="entry name" value="PI3/4_kinase_cat_dom"/>
</dbReference>
<dbReference type="InterPro" id="IPR015433">
    <property type="entry name" value="PI3/4_kinase"/>
</dbReference>
<feature type="compositionally biased region" description="Polar residues" evidence="8">
    <location>
        <begin position="23"/>
        <end position="42"/>
    </location>
</feature>
<sequence>MTDWVRKTSEVPPKATEKKTRFYQKSSHQKGSSITSMESVDTIQEGEIIEEPVARIPPSSDSAVSLARNLRTQSCHTEMKSSSDFTSSQRKDNQSHSLWNVRSSKCLKNVVKSGPVIPPLTVLNPYALGMQENGHLKSSCTWIVKAIDTAVHPIRTMVAELNVKEDRECKGEELSTEQVEDWERGDLEKGVDTWEPIPDLVHSKESLAFDILLQHVMDRVLAETTLGELEIRANTPEYKVLKEDWVAHTEKNQRALITPLKAVGRLPSSLIIHPDCEQTEADGARDSQAVTEMAISGYLRKRGETNKSFRRRYMELNGNILSYYKKKPSTKSREENKTCPRGSIQLENVTSLQPLESKTEKYGIVLVTTSRTWELVAENESEYHRWLKELCNAVEFYAVHITFKRMFQLQEVSAKAITDVRMVIATDDTVQEIVEHIFNCYKQALDAAPLKPYVPGDYVLKITGYRDYLIDPHGVINQYMHVRECLLTKKTIRLTIIHKSVISEIATRSKSISSRIGLIQRSIFSTTMDARSKGAMYAPSRQKHSNSLTEEPIIIALEQEKKAESVQVPPMPSASIREPLRVCIHRLLNIPRTICHRKRTSEHSSVEQKVLSATNVFVRAEIYHGNYLLAKCRLETSDVRLRSQDESHHYAEWMDPIWLEFDLQTCVIPRTARMIFTVYGVRKNAAVSDGLSTSPVHENNDAETDKILVTGLNIFEVDGLLVSGTRYVAMYPSIFTCLQGPVPHRVLPEDPMIHVEFVSIPVEVRFDWNDNTLDSTQLYDRSSLAETRPSMLRKEGWLHKLGYSRWTRWRRRWFIVDQQTCTLNYADDPKSIVREIPLKNCQVCVADDMNEKYTTAPVNKGTRKERHTYCFKIRPEKSSREYFISAETKQEREEWMLAILTVSKYDPASLQATMIGDMSDLETHKSEQTEQTNAVSSDDAANLDSEEAIVEELSQKPLVVNDSDPQYGQHILASFAREMRRDSIAASESLSQVNPDSIVNELQRVILLDPLYRLSPYQKAQMWCHREEFLDISAALPRILSCVNWEKKIEVDEALQLLHSWAVPDHKAAYIEFLDREFAHEGVRFFAVGKIAEMADTTLSYFLPQLVQAIKFENHHVSPIAALLIERAIRNPNQIGFDLFWSMKVESHHVQYRERYGVLLNGYLNVCSSKMRGILKLQEQLFSADGTFDKICQQIKLKKKEGAEEMKRVMRQELTALNEKLSGPFQLPIDPRIEVGRIIVSKCRVMDSAKKPLWLVFENAEQGGDPITIMFKSGDDVRQDCLTLQLIRLMDEMWRDEGLDLAMEPYRCVATSPMTGILQVVPNSVTTADIHKRVGILGAFKDPSFSEWIQANNPDRRSHKAAVDLFRRSCAGYCVATCVLGIGDRHNDNIMISTSGRYFHIDFGHFLGHFKYQLGLKRERTPFVFTKEMAHVLGGTESKEFRDFVDTCCTAYCILRKHMHLLVSLLLLMVPANMPELTGRDDINHLVTTLAPELDEAAARTSFAHAINFCLDSKFKRIDNTIHILAHLLS</sequence>
<dbReference type="PROSITE" id="PS51545">
    <property type="entry name" value="PIK_HELICAL"/>
    <property type="match status" value="1"/>
</dbReference>
<dbReference type="GO" id="GO:0016303">
    <property type="term" value="F:1-phosphatidylinositol-3-kinase activity"/>
    <property type="evidence" value="ECO:0007669"/>
    <property type="project" value="UniProtKB-EC"/>
</dbReference>
<dbReference type="PROSITE" id="PS00915">
    <property type="entry name" value="PI3_4_KINASE_1"/>
    <property type="match status" value="1"/>
</dbReference>
<dbReference type="Gene3D" id="3.30.1010.10">
    <property type="entry name" value="Phosphatidylinositol 3-kinase Catalytic Subunit, Chain A, domain 4"/>
    <property type="match status" value="1"/>
</dbReference>
<dbReference type="InterPro" id="IPR001263">
    <property type="entry name" value="PI3K_accessory_dom"/>
</dbReference>
<dbReference type="PROSITE" id="PS50003">
    <property type="entry name" value="PH_DOMAIN"/>
    <property type="match status" value="2"/>
</dbReference>
<dbReference type="InterPro" id="IPR002420">
    <property type="entry name" value="PI3K-type_C2_dom"/>
</dbReference>
<evidence type="ECO:0000259" key="11">
    <source>
        <dbReference type="PROSITE" id="PS51545"/>
    </source>
</evidence>
<dbReference type="CDD" id="cd00891">
    <property type="entry name" value="PI3Kc"/>
    <property type="match status" value="1"/>
</dbReference>